<evidence type="ECO:0000313" key="6">
    <source>
        <dbReference type="Proteomes" id="UP000240971"/>
    </source>
</evidence>
<reference evidence="5 6" key="1">
    <citation type="submission" date="2018-03" db="EMBL/GenBank/DDBJ databases">
        <title>Genomic Encyclopedia of Archaeal and Bacterial Type Strains, Phase II (KMG-II): from individual species to whole genera.</title>
        <authorList>
            <person name="Goeker M."/>
        </authorList>
    </citation>
    <scope>NUCLEOTIDE SEQUENCE [LARGE SCALE GENOMIC DNA]</scope>
    <source>
        <strain evidence="5 6">DSM 24859</strain>
    </source>
</reference>
<organism evidence="5 6">
    <name type="scientific">Chitinophaga niastensis</name>
    <dbReference type="NCBI Taxonomy" id="536980"/>
    <lineage>
        <taxon>Bacteria</taxon>
        <taxon>Pseudomonadati</taxon>
        <taxon>Bacteroidota</taxon>
        <taxon>Chitinophagia</taxon>
        <taxon>Chitinophagales</taxon>
        <taxon>Chitinophagaceae</taxon>
        <taxon>Chitinophaga</taxon>
    </lineage>
</organism>
<dbReference type="CDD" id="cd17262">
    <property type="entry name" value="RMtype1_S_Aco12261I-TRD2-CR2"/>
    <property type="match status" value="1"/>
</dbReference>
<evidence type="ECO:0000256" key="1">
    <source>
        <dbReference type="ARBA" id="ARBA00010923"/>
    </source>
</evidence>
<keyword evidence="2" id="KW-0680">Restriction system</keyword>
<name>A0A2P8HTJ0_CHINA</name>
<keyword evidence="6" id="KW-1185">Reference proteome</keyword>
<dbReference type="Proteomes" id="UP000240971">
    <property type="component" value="Unassembled WGS sequence"/>
</dbReference>
<dbReference type="PANTHER" id="PTHR30408:SF12">
    <property type="entry name" value="TYPE I RESTRICTION ENZYME MJAVIII SPECIFICITY SUBUNIT"/>
    <property type="match status" value="1"/>
</dbReference>
<dbReference type="Gene3D" id="3.90.220.20">
    <property type="entry name" value="DNA methylase specificity domains"/>
    <property type="match status" value="2"/>
</dbReference>
<dbReference type="InterPro" id="IPR000055">
    <property type="entry name" value="Restrct_endonuc_typeI_TRD"/>
</dbReference>
<keyword evidence="3" id="KW-0238">DNA-binding</keyword>
<proteinExistence type="inferred from homology"/>
<dbReference type="RefSeq" id="WP_106526715.1">
    <property type="nucleotide sequence ID" value="NZ_PYAW01000001.1"/>
</dbReference>
<comment type="caution">
    <text evidence="5">The sequence shown here is derived from an EMBL/GenBank/DDBJ whole genome shotgun (WGS) entry which is preliminary data.</text>
</comment>
<dbReference type="PANTHER" id="PTHR30408">
    <property type="entry name" value="TYPE-1 RESTRICTION ENZYME ECOKI SPECIFICITY PROTEIN"/>
    <property type="match status" value="1"/>
</dbReference>
<dbReference type="AlphaFoldDB" id="A0A2P8HTJ0"/>
<dbReference type="Pfam" id="PF01420">
    <property type="entry name" value="Methylase_S"/>
    <property type="match status" value="2"/>
</dbReference>
<accession>A0A2P8HTJ0</accession>
<dbReference type="OrthoDB" id="667970at2"/>
<sequence length="397" mass="44619">MKKGYKTTELGGIPEDWEVVKLGALSDIKRGLASHYVTYADDGVQLIRINDFQHDDPKYIIATTETKKLTLKAGDVLMAGTGATAGMSLLVNEQWEGLPFSFNVPRIRTKKNLDPAFLYFFLNTNLISEQQNRFFTGNAQPFLDIRAIGNLKIILPPLDEQRKIAAILRAVEEKLNIIASGINETQALKKGLMQQLLTKGIGHTTFKDSPLGKIPESWEVVSMGEITTNLDAQRIALKSTDREDVKGIYPYYGAQGIIDYIDKYIFDGEYLLVAEDGENVKSRKNDIAFIVNERFWLNNHAHILQSNERSNLFFLKYTLNFISILAYVTGQAQPKLNKSALAEIRILLPPLAEQEKIATILSTVDEKLAILQSKKASFQAMKKGLMQQLFTGKMRVI</sequence>
<dbReference type="SUPFAM" id="SSF116734">
    <property type="entry name" value="DNA methylase specificity domain"/>
    <property type="match status" value="2"/>
</dbReference>
<evidence type="ECO:0000256" key="2">
    <source>
        <dbReference type="ARBA" id="ARBA00022747"/>
    </source>
</evidence>
<dbReference type="Gene3D" id="1.10.287.1120">
    <property type="entry name" value="Bipartite methylase S protein"/>
    <property type="match status" value="1"/>
</dbReference>
<feature type="domain" description="Type I restriction modification DNA specificity" evidence="4">
    <location>
        <begin position="14"/>
        <end position="184"/>
    </location>
</feature>
<dbReference type="GO" id="GO:0003677">
    <property type="term" value="F:DNA binding"/>
    <property type="evidence" value="ECO:0007669"/>
    <property type="project" value="UniProtKB-KW"/>
</dbReference>
<dbReference type="InterPro" id="IPR052021">
    <property type="entry name" value="Type-I_RS_S_subunit"/>
</dbReference>
<dbReference type="GO" id="GO:0009307">
    <property type="term" value="P:DNA restriction-modification system"/>
    <property type="evidence" value="ECO:0007669"/>
    <property type="project" value="UniProtKB-KW"/>
</dbReference>
<gene>
    <name evidence="5" type="ORF">CLV51_101818</name>
</gene>
<protein>
    <submittedName>
        <fullName evidence="5">Type I restriction enzyme S subunit</fullName>
    </submittedName>
</protein>
<dbReference type="InterPro" id="IPR044946">
    <property type="entry name" value="Restrct_endonuc_typeI_TRD_sf"/>
</dbReference>
<evidence type="ECO:0000313" key="5">
    <source>
        <dbReference type="EMBL" id="PSL49484.1"/>
    </source>
</evidence>
<feature type="domain" description="Type I restriction modification DNA specificity" evidence="4">
    <location>
        <begin position="215"/>
        <end position="376"/>
    </location>
</feature>
<dbReference type="EMBL" id="PYAW01000001">
    <property type="protein sequence ID" value="PSL49484.1"/>
    <property type="molecule type" value="Genomic_DNA"/>
</dbReference>
<comment type="similarity">
    <text evidence="1">Belongs to the type-I restriction system S methylase family.</text>
</comment>
<evidence type="ECO:0000259" key="4">
    <source>
        <dbReference type="Pfam" id="PF01420"/>
    </source>
</evidence>
<evidence type="ECO:0000256" key="3">
    <source>
        <dbReference type="ARBA" id="ARBA00023125"/>
    </source>
</evidence>